<dbReference type="PANTHER" id="PTHR35175">
    <property type="entry name" value="DUF1289 DOMAIN-CONTAINING PROTEIN"/>
    <property type="match status" value="1"/>
</dbReference>
<organism evidence="2 3">
    <name type="scientific">Rhodopirellula halodulae</name>
    <dbReference type="NCBI Taxonomy" id="2894198"/>
    <lineage>
        <taxon>Bacteria</taxon>
        <taxon>Pseudomonadati</taxon>
        <taxon>Planctomycetota</taxon>
        <taxon>Planctomycetia</taxon>
        <taxon>Pirellulales</taxon>
        <taxon>Pirellulaceae</taxon>
        <taxon>Rhodopirellula</taxon>
    </lineage>
</organism>
<dbReference type="PANTHER" id="PTHR35175:SF2">
    <property type="entry name" value="DUF1289 DOMAIN-CONTAINING PROTEIN"/>
    <property type="match status" value="1"/>
</dbReference>
<reference evidence="2" key="1">
    <citation type="submission" date="2021-11" db="EMBL/GenBank/DDBJ databases">
        <title>Genome sequence.</title>
        <authorList>
            <person name="Sun Q."/>
        </authorList>
    </citation>
    <scope>NUCLEOTIDE SEQUENCE</scope>
    <source>
        <strain evidence="2">JC740</strain>
    </source>
</reference>
<dbReference type="InterPro" id="IPR010710">
    <property type="entry name" value="DUF1289"/>
</dbReference>
<proteinExistence type="predicted"/>
<dbReference type="Proteomes" id="UP001430306">
    <property type="component" value="Unassembled WGS sequence"/>
</dbReference>
<comment type="caution">
    <text evidence="2">The sequence shown here is derived from an EMBL/GenBank/DDBJ whole genome shotgun (WGS) entry which is preliminary data.</text>
</comment>
<name>A0ABS8ND12_9BACT</name>
<keyword evidence="3" id="KW-1185">Reference proteome</keyword>
<evidence type="ECO:0000313" key="2">
    <source>
        <dbReference type="EMBL" id="MCC9641438.1"/>
    </source>
</evidence>
<protein>
    <submittedName>
        <fullName evidence="2">DUF1289 domain-containing protein</fullName>
    </submittedName>
</protein>
<feature type="compositionally biased region" description="Low complexity" evidence="1">
    <location>
        <begin position="80"/>
        <end position="90"/>
    </location>
</feature>
<evidence type="ECO:0000313" key="3">
    <source>
        <dbReference type="Proteomes" id="UP001430306"/>
    </source>
</evidence>
<dbReference type="RefSeq" id="WP_230271566.1">
    <property type="nucleotide sequence ID" value="NZ_JAJKFW010000006.1"/>
</dbReference>
<sequence>MNTPTSPDPPASPCVGVCQVNDRQICVGCYRSLEEIGRWSIASSDEKRSILELVQSRRANATIGMAPTGDQLSPGGKTQSSLSSAPDSLS</sequence>
<feature type="region of interest" description="Disordered" evidence="1">
    <location>
        <begin position="61"/>
        <end position="90"/>
    </location>
</feature>
<dbReference type="Pfam" id="PF06945">
    <property type="entry name" value="DUF1289"/>
    <property type="match status" value="1"/>
</dbReference>
<accession>A0ABS8ND12</accession>
<gene>
    <name evidence="2" type="ORF">LOC71_04070</name>
</gene>
<evidence type="ECO:0000256" key="1">
    <source>
        <dbReference type="SAM" id="MobiDB-lite"/>
    </source>
</evidence>
<dbReference type="EMBL" id="JAJKFW010000006">
    <property type="protein sequence ID" value="MCC9641438.1"/>
    <property type="molecule type" value="Genomic_DNA"/>
</dbReference>